<dbReference type="EMBL" id="JACGWM010000011">
    <property type="protein sequence ID" value="KAL0341447.1"/>
    <property type="molecule type" value="Genomic_DNA"/>
</dbReference>
<reference evidence="1" key="2">
    <citation type="journal article" date="2024" name="Plant">
        <title>Genomic evolution and insights into agronomic trait innovations of Sesamum species.</title>
        <authorList>
            <person name="Miao H."/>
            <person name="Wang L."/>
            <person name="Qu L."/>
            <person name="Liu H."/>
            <person name="Sun Y."/>
            <person name="Le M."/>
            <person name="Wang Q."/>
            <person name="Wei S."/>
            <person name="Zheng Y."/>
            <person name="Lin W."/>
            <person name="Duan Y."/>
            <person name="Cao H."/>
            <person name="Xiong S."/>
            <person name="Wang X."/>
            <person name="Wei L."/>
            <person name="Li C."/>
            <person name="Ma Q."/>
            <person name="Ju M."/>
            <person name="Zhao R."/>
            <person name="Li G."/>
            <person name="Mu C."/>
            <person name="Tian Q."/>
            <person name="Mei H."/>
            <person name="Zhang T."/>
            <person name="Gao T."/>
            <person name="Zhang H."/>
        </authorList>
    </citation>
    <scope>NUCLEOTIDE SEQUENCE</scope>
    <source>
        <strain evidence="1">KEN8</strain>
    </source>
</reference>
<dbReference type="InterPro" id="IPR032675">
    <property type="entry name" value="LRR_dom_sf"/>
</dbReference>
<dbReference type="AlphaFoldDB" id="A0AAW2NBS5"/>
<sequence>MRDSWKDMEIIGSLLNLEVLKLYRNAFKGAEWNPVDGQFPRLRVLLIHQSDLVRWNAENNHFPNLERLFLEDMHDLEEIPSDIGDIATLCSIHLDFCSDSIVNSAKQILEEQLSNGNELQVWVNGEDVKLVDP</sequence>
<evidence type="ECO:0000313" key="1">
    <source>
        <dbReference type="EMBL" id="KAL0341447.1"/>
    </source>
</evidence>
<dbReference type="SUPFAM" id="SSF52058">
    <property type="entry name" value="L domain-like"/>
    <property type="match status" value="1"/>
</dbReference>
<dbReference type="Gene3D" id="3.80.10.10">
    <property type="entry name" value="Ribonuclease Inhibitor"/>
    <property type="match status" value="1"/>
</dbReference>
<reference evidence="1" key="1">
    <citation type="submission" date="2020-06" db="EMBL/GenBank/DDBJ databases">
        <authorList>
            <person name="Li T."/>
            <person name="Hu X."/>
            <person name="Zhang T."/>
            <person name="Song X."/>
            <person name="Zhang H."/>
            <person name="Dai N."/>
            <person name="Sheng W."/>
            <person name="Hou X."/>
            <person name="Wei L."/>
        </authorList>
    </citation>
    <scope>NUCLEOTIDE SEQUENCE</scope>
    <source>
        <strain evidence="1">KEN8</strain>
        <tissue evidence="1">Leaf</tissue>
    </source>
</reference>
<accession>A0AAW2NBS5</accession>
<comment type="caution">
    <text evidence="1">The sequence shown here is derived from an EMBL/GenBank/DDBJ whole genome shotgun (WGS) entry which is preliminary data.</text>
</comment>
<name>A0AAW2NBS5_9LAMI</name>
<dbReference type="PANTHER" id="PTHR15140">
    <property type="entry name" value="TUBULIN-SPECIFIC CHAPERONE E"/>
    <property type="match status" value="1"/>
</dbReference>
<gene>
    <name evidence="1" type="ORF">Scaly_1807300</name>
</gene>
<protein>
    <submittedName>
        <fullName evidence="1">Uncharacterized protein</fullName>
    </submittedName>
</protein>
<dbReference type="PANTHER" id="PTHR15140:SF33">
    <property type="entry name" value="LATE BLIGHT RESISTANCE PROTEIN HOMOLOG R1A-3 ISOFORM X1"/>
    <property type="match status" value="1"/>
</dbReference>
<proteinExistence type="predicted"/>
<organism evidence="1">
    <name type="scientific">Sesamum calycinum</name>
    <dbReference type="NCBI Taxonomy" id="2727403"/>
    <lineage>
        <taxon>Eukaryota</taxon>
        <taxon>Viridiplantae</taxon>
        <taxon>Streptophyta</taxon>
        <taxon>Embryophyta</taxon>
        <taxon>Tracheophyta</taxon>
        <taxon>Spermatophyta</taxon>
        <taxon>Magnoliopsida</taxon>
        <taxon>eudicotyledons</taxon>
        <taxon>Gunneridae</taxon>
        <taxon>Pentapetalae</taxon>
        <taxon>asterids</taxon>
        <taxon>lamiids</taxon>
        <taxon>Lamiales</taxon>
        <taxon>Pedaliaceae</taxon>
        <taxon>Sesamum</taxon>
    </lineage>
</organism>